<dbReference type="Pfam" id="PF00034">
    <property type="entry name" value="Cytochrom_C"/>
    <property type="match status" value="1"/>
</dbReference>
<gene>
    <name evidence="6" type="ORF">ABIV_0493</name>
    <name evidence="7" type="ORF">CRV05_10250</name>
</gene>
<keyword evidence="9" id="KW-1185">Reference proteome</keyword>
<dbReference type="AlphaFoldDB" id="A0AAX2A5G9"/>
<keyword evidence="1 4" id="KW-0349">Heme</keyword>
<evidence type="ECO:0000313" key="7">
    <source>
        <dbReference type="EMBL" id="RXK09303.1"/>
    </source>
</evidence>
<feature type="domain" description="Cytochrome c" evidence="5">
    <location>
        <begin position="131"/>
        <end position="213"/>
    </location>
</feature>
<evidence type="ECO:0000256" key="3">
    <source>
        <dbReference type="ARBA" id="ARBA00023004"/>
    </source>
</evidence>
<dbReference type="Proteomes" id="UP000253850">
    <property type="component" value="Chromosome"/>
</dbReference>
<dbReference type="KEGG" id="hbv:ABIV_0493"/>
<keyword evidence="3 4" id="KW-0408">Iron</keyword>
<dbReference type="EMBL" id="PDKM01000006">
    <property type="protein sequence ID" value="RXK09303.1"/>
    <property type="molecule type" value="Genomic_DNA"/>
</dbReference>
<evidence type="ECO:0000313" key="6">
    <source>
        <dbReference type="EMBL" id="AXH11514.1"/>
    </source>
</evidence>
<dbReference type="RefSeq" id="WP_114838387.1">
    <property type="nucleotide sequence ID" value="NZ_CP031217.1"/>
</dbReference>
<evidence type="ECO:0000256" key="2">
    <source>
        <dbReference type="ARBA" id="ARBA00022723"/>
    </source>
</evidence>
<evidence type="ECO:0000259" key="5">
    <source>
        <dbReference type="PROSITE" id="PS51007"/>
    </source>
</evidence>
<keyword evidence="2 4" id="KW-0479">Metal-binding</keyword>
<reference evidence="6 8" key="2">
    <citation type="submission" date="2018-07" db="EMBL/GenBank/DDBJ databases">
        <title>Complete genome of the Arcobacter bivalviorum type strain LMG 26154.</title>
        <authorList>
            <person name="Miller W.G."/>
            <person name="Yee E."/>
            <person name="Bono J.L."/>
        </authorList>
    </citation>
    <scope>NUCLEOTIDE SEQUENCE [LARGE SCALE GENOMIC DNA]</scope>
    <source>
        <strain evidence="6 8">LMG 26154</strain>
    </source>
</reference>
<evidence type="ECO:0000256" key="1">
    <source>
        <dbReference type="ARBA" id="ARBA00022617"/>
    </source>
</evidence>
<accession>A0AAX2A5G9</accession>
<evidence type="ECO:0000256" key="4">
    <source>
        <dbReference type="PROSITE-ProRule" id="PRU00433"/>
    </source>
</evidence>
<evidence type="ECO:0000313" key="9">
    <source>
        <dbReference type="Proteomes" id="UP000289193"/>
    </source>
</evidence>
<dbReference type="Gene3D" id="1.10.760.10">
    <property type="entry name" value="Cytochrome c-like domain"/>
    <property type="match status" value="1"/>
</dbReference>
<dbReference type="GO" id="GO:0046872">
    <property type="term" value="F:metal ion binding"/>
    <property type="evidence" value="ECO:0007669"/>
    <property type="project" value="UniProtKB-KW"/>
</dbReference>
<dbReference type="PROSITE" id="PS51007">
    <property type="entry name" value="CYTC"/>
    <property type="match status" value="1"/>
</dbReference>
<reference evidence="7 9" key="1">
    <citation type="submission" date="2017-10" db="EMBL/GenBank/DDBJ databases">
        <title>Genomics of the genus Arcobacter.</title>
        <authorList>
            <person name="Perez-Cataluna A."/>
            <person name="Figueras M.J."/>
        </authorList>
    </citation>
    <scope>NUCLEOTIDE SEQUENCE [LARGE SCALE GENOMIC DNA]</scope>
    <source>
        <strain evidence="7 9">CECT 7835</strain>
    </source>
</reference>
<dbReference type="InterPro" id="IPR009056">
    <property type="entry name" value="Cyt_c-like_dom"/>
</dbReference>
<proteinExistence type="predicted"/>
<dbReference type="Proteomes" id="UP000289193">
    <property type="component" value="Unassembled WGS sequence"/>
</dbReference>
<dbReference type="PROSITE" id="PS51257">
    <property type="entry name" value="PROKAR_LIPOPROTEIN"/>
    <property type="match status" value="1"/>
</dbReference>
<name>A0AAX2A5G9_9BACT</name>
<dbReference type="GO" id="GO:0020037">
    <property type="term" value="F:heme binding"/>
    <property type="evidence" value="ECO:0007669"/>
    <property type="project" value="InterPro"/>
</dbReference>
<dbReference type="SUPFAM" id="SSF46626">
    <property type="entry name" value="Cytochrome c"/>
    <property type="match status" value="1"/>
</dbReference>
<organism evidence="7 9">
    <name type="scientific">Halarcobacter bivalviorum</name>
    <dbReference type="NCBI Taxonomy" id="663364"/>
    <lineage>
        <taxon>Bacteria</taxon>
        <taxon>Pseudomonadati</taxon>
        <taxon>Campylobacterota</taxon>
        <taxon>Epsilonproteobacteria</taxon>
        <taxon>Campylobacterales</taxon>
        <taxon>Arcobacteraceae</taxon>
        <taxon>Halarcobacter</taxon>
    </lineage>
</organism>
<evidence type="ECO:0000313" key="8">
    <source>
        <dbReference type="Proteomes" id="UP000253850"/>
    </source>
</evidence>
<dbReference type="EMBL" id="CP031217">
    <property type="protein sequence ID" value="AXH11514.1"/>
    <property type="molecule type" value="Genomic_DNA"/>
</dbReference>
<protein>
    <submittedName>
        <fullName evidence="6">Cytochrome c</fullName>
    </submittedName>
</protein>
<dbReference type="InterPro" id="IPR036909">
    <property type="entry name" value="Cyt_c-like_dom_sf"/>
</dbReference>
<dbReference type="GO" id="GO:0009055">
    <property type="term" value="F:electron transfer activity"/>
    <property type="evidence" value="ECO:0007669"/>
    <property type="project" value="InterPro"/>
</dbReference>
<sequence length="213" mass="22815">MKKVLLSSFVAIALLTGCSDSTETKTEKPVETEVKVEKEASAESKLVDQVKESTAKITQVVKEASSEVASKVAEESKEIAQKSTEAAKSIGSKAEVVAKELTDEIVNKTKEAKDNIETSINNIVETKTDTNVASKGKSLYLKCAGCHGQNGDMKALGKSQIIKGWDKQKVLDALVGYKEGTYGAAMKGVMIAQVSSLSNEDLDILSEYIASFK</sequence>